<dbReference type="EMBL" id="VATY01000001">
    <property type="protein sequence ID" value="TMM58624.1"/>
    <property type="molecule type" value="Genomic_DNA"/>
</dbReference>
<evidence type="ECO:0000256" key="1">
    <source>
        <dbReference type="ARBA" id="ARBA00001974"/>
    </source>
</evidence>
<name>A0A5S3QL86_9FLAO</name>
<dbReference type="Pfam" id="PF00890">
    <property type="entry name" value="FAD_binding_2"/>
    <property type="match status" value="1"/>
</dbReference>
<evidence type="ECO:0000256" key="4">
    <source>
        <dbReference type="ARBA" id="ARBA00023002"/>
    </source>
</evidence>
<dbReference type="InterPro" id="IPR027477">
    <property type="entry name" value="Succ_DH/fumarate_Rdtase_cat_sf"/>
</dbReference>
<evidence type="ECO:0000256" key="2">
    <source>
        <dbReference type="ARBA" id="ARBA00022630"/>
    </source>
</evidence>
<dbReference type="Proteomes" id="UP000310314">
    <property type="component" value="Unassembled WGS sequence"/>
</dbReference>
<dbReference type="AlphaFoldDB" id="A0A5S3QL86"/>
<comment type="cofactor">
    <cofactor evidence="1">
        <name>FAD</name>
        <dbReference type="ChEBI" id="CHEBI:57692"/>
    </cofactor>
</comment>
<feature type="domain" description="FAD-dependent oxidoreductase 2 FAD-binding" evidence="5">
    <location>
        <begin position="4"/>
        <end position="447"/>
    </location>
</feature>
<evidence type="ECO:0000313" key="6">
    <source>
        <dbReference type="EMBL" id="TMM58624.1"/>
    </source>
</evidence>
<dbReference type="InterPro" id="IPR003953">
    <property type="entry name" value="FAD-dep_OxRdtase_2_FAD-bd"/>
</dbReference>
<dbReference type="PRINTS" id="PR00411">
    <property type="entry name" value="PNDRDTASEI"/>
</dbReference>
<dbReference type="Gene3D" id="3.90.700.10">
    <property type="entry name" value="Succinate dehydrogenase/fumarate reductase flavoprotein, catalytic domain"/>
    <property type="match status" value="1"/>
</dbReference>
<dbReference type="InterPro" id="IPR050315">
    <property type="entry name" value="FAD-oxidoreductase_2"/>
</dbReference>
<dbReference type="SUPFAM" id="SSF51905">
    <property type="entry name" value="FAD/NAD(P)-binding domain"/>
    <property type="match status" value="1"/>
</dbReference>
<dbReference type="OrthoDB" id="9806724at2"/>
<dbReference type="RefSeq" id="WP_138656556.1">
    <property type="nucleotide sequence ID" value="NZ_VATY01000001.1"/>
</dbReference>
<dbReference type="PANTHER" id="PTHR43400">
    <property type="entry name" value="FUMARATE REDUCTASE"/>
    <property type="match status" value="1"/>
</dbReference>
<keyword evidence="2" id="KW-0285">Flavoprotein</keyword>
<dbReference type="InterPro" id="IPR036188">
    <property type="entry name" value="FAD/NAD-bd_sf"/>
</dbReference>
<reference evidence="6 7" key="1">
    <citation type="submission" date="2019-05" db="EMBL/GenBank/DDBJ databases">
        <authorList>
            <person name="Zhang J.-Y."/>
            <person name="Feg X."/>
            <person name="Du Z.-J."/>
        </authorList>
    </citation>
    <scope>NUCLEOTIDE SEQUENCE [LARGE SCALE GENOMIC DNA]</scope>
    <source>
        <strain evidence="6 7">RZ26</strain>
    </source>
</reference>
<dbReference type="Gene3D" id="3.50.50.60">
    <property type="entry name" value="FAD/NAD(P)-binding domain"/>
    <property type="match status" value="1"/>
</dbReference>
<accession>A0A5S3QL86</accession>
<evidence type="ECO:0000259" key="5">
    <source>
        <dbReference type="Pfam" id="PF00890"/>
    </source>
</evidence>
<dbReference type="PANTHER" id="PTHR43400:SF10">
    <property type="entry name" value="3-OXOSTEROID 1-DEHYDROGENASE"/>
    <property type="match status" value="1"/>
</dbReference>
<gene>
    <name evidence="6" type="ORF">FEE95_04115</name>
</gene>
<dbReference type="PROSITE" id="PS51257">
    <property type="entry name" value="PROKAR_LIPOPROTEIN"/>
    <property type="match status" value="1"/>
</dbReference>
<keyword evidence="7" id="KW-1185">Reference proteome</keyword>
<evidence type="ECO:0000313" key="7">
    <source>
        <dbReference type="Proteomes" id="UP000310314"/>
    </source>
</evidence>
<keyword evidence="4" id="KW-0560">Oxidoreductase</keyword>
<dbReference type="SUPFAM" id="SSF56425">
    <property type="entry name" value="Succinate dehydrogenase/fumarate reductase flavoprotein, catalytic domain"/>
    <property type="match status" value="1"/>
</dbReference>
<comment type="caution">
    <text evidence="6">The sequence shown here is derived from an EMBL/GenBank/DDBJ whole genome shotgun (WGS) entry which is preliminary data.</text>
</comment>
<keyword evidence="3" id="KW-0274">FAD</keyword>
<evidence type="ECO:0000256" key="3">
    <source>
        <dbReference type="ARBA" id="ARBA00022827"/>
    </source>
</evidence>
<dbReference type="GO" id="GO:0008202">
    <property type="term" value="P:steroid metabolic process"/>
    <property type="evidence" value="ECO:0007669"/>
    <property type="project" value="UniProtKB-ARBA"/>
</dbReference>
<sequence length="475" mass="51847">MKYDILIVGAGTAGMSCAITAAQRGLKVGVVEKSDHVGGAMHWSGGHMSAGGTHLQKEKGIEDSPEKHLADIYRINGKSGDLDLIEKAVYEAPKTIQWLDELGMEWAPECPRIIYGHVAYDKARTIYGPEKAMSIYKVLLPEWKEQVANGNIECHFENSFIGLDKSNGRFDTIICSTANGQREYKGKNIVITSGGYGSNPAYFQQKHKDIPLVSSAYPSATADGHVILENQGGQFRFGEFHLPSLGGMEEVEGSGRVDFNKAWAMVLTSIYRQPRDIYVNAHGKRFIKEDEISPETRELTTMQQPDWCFWVIFDETALNASDENGNHNPIIIGRSVEEMKAEAAKENALCMANSIEELASKTGLPEANLLETISSYNKMVETKSDPDFGRAYLEDPIKTAPFYALKVHASVLVTFGGIKVNKDLQVLDTQGEPMSGIYAAGEVLGLGATSGSSFCSGMAITPALGFGRILGRTLS</sequence>
<protein>
    <submittedName>
        <fullName evidence="6">FAD-dependent oxidoreductase</fullName>
    </submittedName>
</protein>
<dbReference type="GO" id="GO:0016491">
    <property type="term" value="F:oxidoreductase activity"/>
    <property type="evidence" value="ECO:0007669"/>
    <property type="project" value="UniProtKB-KW"/>
</dbReference>
<organism evidence="6 7">
    <name type="scientific">Maribacter algarum</name>
    <name type="common">ex Zhang et al. 2020</name>
    <dbReference type="NCBI Taxonomy" id="2578118"/>
    <lineage>
        <taxon>Bacteria</taxon>
        <taxon>Pseudomonadati</taxon>
        <taxon>Bacteroidota</taxon>
        <taxon>Flavobacteriia</taxon>
        <taxon>Flavobacteriales</taxon>
        <taxon>Flavobacteriaceae</taxon>
        <taxon>Maribacter</taxon>
    </lineage>
</organism>
<proteinExistence type="predicted"/>